<dbReference type="EMBL" id="JACAGC010000022">
    <property type="protein sequence ID" value="KAF6288842.1"/>
    <property type="molecule type" value="Genomic_DNA"/>
</dbReference>
<evidence type="ECO:0000256" key="1">
    <source>
        <dbReference type="ARBA" id="ARBA00004397"/>
    </source>
</evidence>
<feature type="region of interest" description="Disordered" evidence="17">
    <location>
        <begin position="110"/>
        <end position="161"/>
    </location>
</feature>
<proteinExistence type="inferred from homology"/>
<feature type="compositionally biased region" description="Basic and acidic residues" evidence="17">
    <location>
        <begin position="267"/>
        <end position="276"/>
    </location>
</feature>
<keyword evidence="7" id="KW-1000">Mitochondrion outer membrane</keyword>
<feature type="region of interest" description="Disordered" evidence="17">
    <location>
        <begin position="228"/>
        <end position="492"/>
    </location>
</feature>
<dbReference type="GO" id="GO:0019888">
    <property type="term" value="F:protein phosphatase regulator activity"/>
    <property type="evidence" value="ECO:0007669"/>
    <property type="project" value="TreeGrafter"/>
</dbReference>
<evidence type="ECO:0000256" key="16">
    <source>
        <dbReference type="ARBA" id="ARBA00047011"/>
    </source>
</evidence>
<evidence type="ECO:0000256" key="14">
    <source>
        <dbReference type="ARBA" id="ARBA00040008"/>
    </source>
</evidence>
<evidence type="ECO:0000256" key="8">
    <source>
        <dbReference type="ARBA" id="ARBA00022824"/>
    </source>
</evidence>
<dbReference type="InterPro" id="IPR019523">
    <property type="entry name" value="Prot_Pase1_reg-su15A/B_C"/>
</dbReference>
<dbReference type="GO" id="GO:0006417">
    <property type="term" value="P:regulation of translation"/>
    <property type="evidence" value="ECO:0007669"/>
    <property type="project" value="UniProtKB-KW"/>
</dbReference>
<evidence type="ECO:0000256" key="4">
    <source>
        <dbReference type="ARBA" id="ARBA00022553"/>
    </source>
</evidence>
<dbReference type="GO" id="GO:0005741">
    <property type="term" value="C:mitochondrial outer membrane"/>
    <property type="evidence" value="ECO:0007669"/>
    <property type="project" value="UniProtKB-SubCell"/>
</dbReference>
<feature type="compositionally biased region" description="Acidic residues" evidence="17">
    <location>
        <begin position="463"/>
        <end position="482"/>
    </location>
</feature>
<sequence>MAPRQVHYQLTPWRDAHPFFLLSPLMGFLSWAWSRLRGPGAPEPWLLKSITSADQGEAGLEGEAKASLAAHYAPWGRHPQGEATEEDGEASWGARPDLKANNSLLEAWGLSDDEDYGREEATSVPREQGSEYIDGQPTFLSPSLLRRTLRGPPGEEEFEEGGVAEDKVTTFFSFPPSHWGCHPGVEGEEEEDREAVNKEASRTCTSTLSLGPKPRAWAYCAGEEEACAKEEKRTENKEVSTPSISPSSAGPYPSTWECCSEEEGEEDGKAEKKADLGPHSVLAPRPLLRTWQHQPSKITEEDDEEDEDSVSGEAEGLSSDSHTSTFLRAWVYRPGEDSEEEDEDSDSGAAEEEGEAEGPSSAPPTSTFLRAWVYQPGEDSEEEDEDSDSGAAEEEGEAEGLSSVPPTSTFLRAWVYRPGEDSEEEDEDSDSGAAEEEGEAEGPSSAPPTSTFLRAWVYRPGEDSEEEDEDSDSGAAEEEGEAEGPSSAPPTSTFLRAWVRFSEKVSIHFLAVWAGPAQAARRGPWEQLARDRSRFARRIAQAQEKLGPCLTHAARARAWVRLGNPPPSLTAISAPTQTLPTSTAQAMALSHAVASPSPLYVSLSPCLDLSGRRG</sequence>
<dbReference type="GO" id="GO:0000164">
    <property type="term" value="C:protein phosphatase type 1 complex"/>
    <property type="evidence" value="ECO:0007669"/>
    <property type="project" value="TreeGrafter"/>
</dbReference>
<organism evidence="19 20">
    <name type="scientific">Rhinolophus ferrumequinum</name>
    <name type="common">Greater horseshoe bat</name>
    <dbReference type="NCBI Taxonomy" id="59479"/>
    <lineage>
        <taxon>Eukaryota</taxon>
        <taxon>Metazoa</taxon>
        <taxon>Chordata</taxon>
        <taxon>Craniata</taxon>
        <taxon>Vertebrata</taxon>
        <taxon>Euteleostomi</taxon>
        <taxon>Mammalia</taxon>
        <taxon>Eutheria</taxon>
        <taxon>Laurasiatheria</taxon>
        <taxon>Chiroptera</taxon>
        <taxon>Yinpterochiroptera</taxon>
        <taxon>Rhinolophoidea</taxon>
        <taxon>Rhinolophidae</taxon>
        <taxon>Rhinolophinae</taxon>
        <taxon>Rhinolophus</taxon>
    </lineage>
</organism>
<evidence type="ECO:0000313" key="20">
    <source>
        <dbReference type="Proteomes" id="UP000585614"/>
    </source>
</evidence>
<comment type="subunit">
    <text evidence="16">Interacts with PPP1CA. Interacts with EIF2S1. Interacts with PCNA. Interacts with LYN and KMT2A/MLL1. Interacts with PPP1R1A and SMARCB1. Interacts with SMAD7. Interacts with BAG1. Interacts with NOX4.</text>
</comment>
<keyword evidence="12" id="KW-0496">Mitochondrion</keyword>
<evidence type="ECO:0000256" key="10">
    <source>
        <dbReference type="ARBA" id="ARBA00022845"/>
    </source>
</evidence>
<keyword evidence="11" id="KW-0346">Stress response</keyword>
<feature type="domain" description="Protein phosphatase 1 regulatory subunit 15A/B C-terminal" evidence="18">
    <location>
        <begin position="517"/>
        <end position="562"/>
    </location>
</feature>
<reference evidence="19 20" key="1">
    <citation type="journal article" date="2020" name="Nature">
        <title>Six reference-quality genomes reveal evolution of bat adaptations.</title>
        <authorList>
            <person name="Jebb D."/>
            <person name="Huang Z."/>
            <person name="Pippel M."/>
            <person name="Hughes G.M."/>
            <person name="Lavrichenko K."/>
            <person name="Devanna P."/>
            <person name="Winkler S."/>
            <person name="Jermiin L.S."/>
            <person name="Skirmuntt E.C."/>
            <person name="Katzourakis A."/>
            <person name="Burkitt-Gray L."/>
            <person name="Ray D.A."/>
            <person name="Sullivan K.A.M."/>
            <person name="Roscito J.G."/>
            <person name="Kirilenko B.M."/>
            <person name="Davalos L.M."/>
            <person name="Corthals A.P."/>
            <person name="Power M.L."/>
            <person name="Jones G."/>
            <person name="Ransome R.D."/>
            <person name="Dechmann D.K.N."/>
            <person name="Locatelli A.G."/>
            <person name="Puechmaille S.J."/>
            <person name="Fedrigo O."/>
            <person name="Jarvis E.D."/>
            <person name="Hiller M."/>
            <person name="Vernes S.C."/>
            <person name="Myers E.W."/>
            <person name="Teeling E.C."/>
        </authorList>
    </citation>
    <scope>NUCLEOTIDE SEQUENCE [LARGE SCALE GENOMIC DNA]</scope>
    <source>
        <strain evidence="19">MRhiFer1</strain>
        <tissue evidence="19">Lung</tissue>
    </source>
</reference>
<evidence type="ECO:0000256" key="5">
    <source>
        <dbReference type="ARBA" id="ARBA00022703"/>
    </source>
</evidence>
<evidence type="ECO:0000256" key="15">
    <source>
        <dbReference type="ARBA" id="ARBA00042438"/>
    </source>
</evidence>
<feature type="compositionally biased region" description="Acidic residues" evidence="17">
    <location>
        <begin position="378"/>
        <end position="398"/>
    </location>
</feature>
<dbReference type="PANTHER" id="PTHR16489">
    <property type="entry name" value="GH11727P"/>
    <property type="match status" value="1"/>
</dbReference>
<dbReference type="Proteomes" id="UP000585614">
    <property type="component" value="Unassembled WGS sequence"/>
</dbReference>
<gene>
    <name evidence="19" type="ORF">mRhiFer1_013431</name>
</gene>
<dbReference type="AlphaFoldDB" id="A0A7J7SK51"/>
<evidence type="ECO:0000256" key="7">
    <source>
        <dbReference type="ARBA" id="ARBA00022787"/>
    </source>
</evidence>
<keyword evidence="10" id="KW-0810">Translation regulation</keyword>
<evidence type="ECO:0000256" key="12">
    <source>
        <dbReference type="ARBA" id="ARBA00023128"/>
    </source>
</evidence>
<evidence type="ECO:0000313" key="19">
    <source>
        <dbReference type="EMBL" id="KAF6288842.1"/>
    </source>
</evidence>
<accession>A0A7J7SK51</accession>
<keyword evidence="6" id="KW-0677">Repeat</keyword>
<feature type="compositionally biased region" description="Acidic residues" evidence="17">
    <location>
        <begin position="300"/>
        <end position="310"/>
    </location>
</feature>
<keyword evidence="4" id="KW-0597">Phosphoprotein</keyword>
<feature type="compositionally biased region" description="Acidic residues" evidence="17">
    <location>
        <begin position="337"/>
        <end position="356"/>
    </location>
</feature>
<evidence type="ECO:0000256" key="2">
    <source>
        <dbReference type="ARBA" id="ARBA00004570"/>
    </source>
</evidence>
<evidence type="ECO:0000256" key="17">
    <source>
        <dbReference type="SAM" id="MobiDB-lite"/>
    </source>
</evidence>
<evidence type="ECO:0000259" key="18">
    <source>
        <dbReference type="Pfam" id="PF10488"/>
    </source>
</evidence>
<evidence type="ECO:0000256" key="13">
    <source>
        <dbReference type="ARBA" id="ARBA00023136"/>
    </source>
</evidence>
<feature type="compositionally biased region" description="Acidic residues" evidence="17">
    <location>
        <begin position="421"/>
        <end position="440"/>
    </location>
</feature>
<keyword evidence="8" id="KW-0256">Endoplasmic reticulum</keyword>
<dbReference type="GO" id="GO:0034976">
    <property type="term" value="P:response to endoplasmic reticulum stress"/>
    <property type="evidence" value="ECO:0007669"/>
    <property type="project" value="TreeGrafter"/>
</dbReference>
<evidence type="ECO:0000256" key="3">
    <source>
        <dbReference type="ARBA" id="ARBA00010161"/>
    </source>
</evidence>
<keyword evidence="5" id="KW-0053">Apoptosis</keyword>
<evidence type="ECO:0000256" key="6">
    <source>
        <dbReference type="ARBA" id="ARBA00022737"/>
    </source>
</evidence>
<evidence type="ECO:0000256" key="11">
    <source>
        <dbReference type="ARBA" id="ARBA00023016"/>
    </source>
</evidence>
<dbReference type="PANTHER" id="PTHR16489:SF14">
    <property type="entry name" value="PROTEIN PHOSPHATASE 1 REGULATORY SUBUNIT 15A"/>
    <property type="match status" value="1"/>
</dbReference>
<feature type="compositionally biased region" description="Polar residues" evidence="17">
    <location>
        <begin position="239"/>
        <end position="248"/>
    </location>
</feature>
<keyword evidence="13" id="KW-0472">Membrane</keyword>
<comment type="subcellular location">
    <subcellularLocation>
        <location evidence="1">Endoplasmic reticulum membrane</location>
        <topology evidence="1">Peripheral membrane protein</topology>
        <orientation evidence="1">Cytoplasmic side</orientation>
    </subcellularLocation>
    <subcellularLocation>
        <location evidence="2">Mitochondrion outer membrane</location>
        <topology evidence="2">Peripheral membrane protein</topology>
        <orientation evidence="2">Cytoplasmic side</orientation>
    </subcellularLocation>
</comment>
<evidence type="ECO:0000256" key="9">
    <source>
        <dbReference type="ARBA" id="ARBA00022843"/>
    </source>
</evidence>
<dbReference type="InterPro" id="IPR051254">
    <property type="entry name" value="PPP1R15"/>
</dbReference>
<dbReference type="GO" id="GO:0005789">
    <property type="term" value="C:endoplasmic reticulum membrane"/>
    <property type="evidence" value="ECO:0007669"/>
    <property type="project" value="UniProtKB-SubCell"/>
</dbReference>
<feature type="compositionally biased region" description="Basic and acidic residues" evidence="17">
    <location>
        <begin position="228"/>
        <end position="238"/>
    </location>
</feature>
<name>A0A7J7SK51_RHIFE</name>
<dbReference type="GO" id="GO:0006915">
    <property type="term" value="P:apoptotic process"/>
    <property type="evidence" value="ECO:0007669"/>
    <property type="project" value="UniProtKB-KW"/>
</dbReference>
<comment type="caution">
    <text evidence="19">The sequence shown here is derived from an EMBL/GenBank/DDBJ whole genome shotgun (WGS) entry which is preliminary data.</text>
</comment>
<keyword evidence="9" id="KW-0832">Ubl conjugation</keyword>
<comment type="similarity">
    <text evidence="3">Belongs to the PPP1R15 family.</text>
</comment>
<protein>
    <recommendedName>
        <fullName evidence="14">Protein phosphatase 1 regulatory subunit 15A</fullName>
    </recommendedName>
    <alternativeName>
        <fullName evidence="15">Growth arrest and DNA damage-inducible protein GADD34</fullName>
    </alternativeName>
</protein>
<dbReference type="Pfam" id="PF10488">
    <property type="entry name" value="PP1c_bdg"/>
    <property type="match status" value="1"/>
</dbReference>